<feature type="compositionally biased region" description="Low complexity" evidence="1">
    <location>
        <begin position="44"/>
        <end position="54"/>
    </location>
</feature>
<organism evidence="2 3">
    <name type="scientific">Capillimicrobium parvum</name>
    <dbReference type="NCBI Taxonomy" id="2884022"/>
    <lineage>
        <taxon>Bacteria</taxon>
        <taxon>Bacillati</taxon>
        <taxon>Actinomycetota</taxon>
        <taxon>Thermoleophilia</taxon>
        <taxon>Solirubrobacterales</taxon>
        <taxon>Capillimicrobiaceae</taxon>
        <taxon>Capillimicrobium</taxon>
    </lineage>
</organism>
<dbReference type="Proteomes" id="UP001162834">
    <property type="component" value="Chromosome"/>
</dbReference>
<accession>A0A9E7C2A6</accession>
<feature type="compositionally biased region" description="Basic and acidic residues" evidence="1">
    <location>
        <begin position="22"/>
        <end position="43"/>
    </location>
</feature>
<evidence type="ECO:0008006" key="4">
    <source>
        <dbReference type="Google" id="ProtNLM"/>
    </source>
</evidence>
<dbReference type="AlphaFoldDB" id="A0A9E7C2A6"/>
<evidence type="ECO:0000313" key="2">
    <source>
        <dbReference type="EMBL" id="UGS38370.1"/>
    </source>
</evidence>
<evidence type="ECO:0000313" key="3">
    <source>
        <dbReference type="Proteomes" id="UP001162834"/>
    </source>
</evidence>
<gene>
    <name evidence="2" type="ORF">DSM104329_04794</name>
</gene>
<sequence length="110" mass="11715">MVRVSTDQATGGGAIAKSHRPSVKDDKTYEGVRKSGASKEKAARLANAKAAGGKPSQKGGKASKYRDRTKDELMKKARDVGIEGHDVHPGFATGRSKMDRGQLADALRNH</sequence>
<dbReference type="InterPro" id="IPR055642">
    <property type="entry name" value="DUF7218"/>
</dbReference>
<dbReference type="Pfam" id="PF23855">
    <property type="entry name" value="DUF7218"/>
    <property type="match status" value="1"/>
</dbReference>
<protein>
    <recommendedName>
        <fullName evidence="4">Rho termination factor</fullName>
    </recommendedName>
</protein>
<feature type="compositionally biased region" description="Basic and acidic residues" evidence="1">
    <location>
        <begin position="96"/>
        <end position="110"/>
    </location>
</feature>
<feature type="region of interest" description="Disordered" evidence="1">
    <location>
        <begin position="1"/>
        <end position="110"/>
    </location>
</feature>
<dbReference type="KEGG" id="sbae:DSM104329_04794"/>
<keyword evidence="3" id="KW-1185">Reference proteome</keyword>
<dbReference type="EMBL" id="CP087164">
    <property type="protein sequence ID" value="UGS38370.1"/>
    <property type="molecule type" value="Genomic_DNA"/>
</dbReference>
<evidence type="ECO:0000256" key="1">
    <source>
        <dbReference type="SAM" id="MobiDB-lite"/>
    </source>
</evidence>
<feature type="compositionally biased region" description="Basic and acidic residues" evidence="1">
    <location>
        <begin position="64"/>
        <end position="88"/>
    </location>
</feature>
<name>A0A9E7C2A6_9ACTN</name>
<reference evidence="2" key="1">
    <citation type="journal article" date="2022" name="Int. J. Syst. Evol. Microbiol.">
        <title>Pseudomonas aegrilactucae sp. nov. and Pseudomonas morbosilactucae sp. nov., pathogens causing bacterial rot of lettuce in Japan.</title>
        <authorList>
            <person name="Sawada H."/>
            <person name="Fujikawa T."/>
            <person name="Satou M."/>
        </authorList>
    </citation>
    <scope>NUCLEOTIDE SEQUENCE</scope>
    <source>
        <strain evidence="2">0166_1</strain>
    </source>
</reference>
<proteinExistence type="predicted"/>